<evidence type="ECO:0000259" key="1">
    <source>
        <dbReference type="Pfam" id="PF00501"/>
    </source>
</evidence>
<dbReference type="PANTHER" id="PTHR43201">
    <property type="entry name" value="ACYL-COA SYNTHETASE"/>
    <property type="match status" value="1"/>
</dbReference>
<feature type="domain" description="AMP-dependent synthetase/ligase" evidence="1">
    <location>
        <begin position="111"/>
        <end position="333"/>
    </location>
</feature>
<dbReference type="GO" id="GO:0031956">
    <property type="term" value="F:medium-chain fatty acid-CoA ligase activity"/>
    <property type="evidence" value="ECO:0007669"/>
    <property type="project" value="TreeGrafter"/>
</dbReference>
<dbReference type="Proteomes" id="UP001050691">
    <property type="component" value="Unassembled WGS sequence"/>
</dbReference>
<dbReference type="Gene3D" id="3.40.50.12780">
    <property type="entry name" value="N-terminal domain of ligase-like"/>
    <property type="match status" value="1"/>
</dbReference>
<dbReference type="SUPFAM" id="SSF56801">
    <property type="entry name" value="Acetyl-CoA synthetase-like"/>
    <property type="match status" value="1"/>
</dbReference>
<dbReference type="Pfam" id="PF00501">
    <property type="entry name" value="AMP-binding"/>
    <property type="match status" value="1"/>
</dbReference>
<sequence length="584" mass="66448">MSYRYLNHLTAIEEAARTNPNNVAFKVPMKHENKWKDVSYKEFWDDVTRAGVYWSRLEQFITVDHDRRTGARKKEVVGLWYYLFSLCESERAGYITQSIATYVKDVDIVQSLFQRSGAKIVLCDINHVKGWEQLEKAGIKVLPLLTDEEVVAITKISSSELNSTLPPLDGDEDEVLFIQQTSGSSSGRPKLVPLTRRWVDASVRKCRIDKRKMRVYIRSGSFCYSGPLYTSLRIFLHAYCTVLTPSLFWKADELADIITRFGVTDMTLYSSLASDVIQKAKTSALLTETVRTLDSFIYVGGPLNERDIEWAKEMGIKIVCRFASTEVGPLLFSEPGEPHLLRFFHTFDYQFIPVDGYDKDSKFKELVILPTSPDCPVPALRDPVDGKYHTKDLFESVGDGVYISRGRVDDMIITESASNCDARYIEDQIRYLCHDIISIFTVVGEGRPSPALLVEPPETNTNTSTLHETLSKRLESLNSAKVVSYAHERLKPQYIIVVPKGSLPISPVKGTVIRSKAELMFKELLDRAYFEEAAIFIREQEEIKTLKTGSIVLRWNEPMLSMLKNVVESNRCRAVLSSYFSGFY</sequence>
<dbReference type="InterPro" id="IPR000873">
    <property type="entry name" value="AMP-dep_synth/lig_dom"/>
</dbReference>
<dbReference type="PANTHER" id="PTHR43201:SF3">
    <property type="entry name" value="ENZYME, PUTATIVE (JCVI)-RELATED"/>
    <property type="match status" value="1"/>
</dbReference>
<dbReference type="Pfam" id="PF23562">
    <property type="entry name" value="AMP-binding_C_3"/>
    <property type="match status" value="1"/>
</dbReference>
<keyword evidence="3" id="KW-1185">Reference proteome</keyword>
<dbReference type="GO" id="GO:0006631">
    <property type="term" value="P:fatty acid metabolic process"/>
    <property type="evidence" value="ECO:0007669"/>
    <property type="project" value="TreeGrafter"/>
</dbReference>
<gene>
    <name evidence="2" type="ORF">Clacol_003322</name>
</gene>
<organism evidence="2 3">
    <name type="scientific">Clathrus columnatus</name>
    <dbReference type="NCBI Taxonomy" id="1419009"/>
    <lineage>
        <taxon>Eukaryota</taxon>
        <taxon>Fungi</taxon>
        <taxon>Dikarya</taxon>
        <taxon>Basidiomycota</taxon>
        <taxon>Agaricomycotina</taxon>
        <taxon>Agaricomycetes</taxon>
        <taxon>Phallomycetidae</taxon>
        <taxon>Phallales</taxon>
        <taxon>Clathraceae</taxon>
        <taxon>Clathrus</taxon>
    </lineage>
</organism>
<evidence type="ECO:0000313" key="2">
    <source>
        <dbReference type="EMBL" id="GJJ09100.1"/>
    </source>
</evidence>
<comment type="caution">
    <text evidence="2">The sequence shown here is derived from an EMBL/GenBank/DDBJ whole genome shotgun (WGS) entry which is preliminary data.</text>
</comment>
<accession>A0AAV5AAZ7</accession>
<dbReference type="EMBL" id="BPWL01000004">
    <property type="protein sequence ID" value="GJJ09100.1"/>
    <property type="molecule type" value="Genomic_DNA"/>
</dbReference>
<evidence type="ECO:0000313" key="3">
    <source>
        <dbReference type="Proteomes" id="UP001050691"/>
    </source>
</evidence>
<protein>
    <recommendedName>
        <fullName evidence="1">AMP-dependent synthetase/ligase domain-containing protein</fullName>
    </recommendedName>
</protein>
<dbReference type="AlphaFoldDB" id="A0AAV5AAZ7"/>
<dbReference type="InterPro" id="IPR042099">
    <property type="entry name" value="ANL_N_sf"/>
</dbReference>
<proteinExistence type="predicted"/>
<reference evidence="2" key="1">
    <citation type="submission" date="2021-10" db="EMBL/GenBank/DDBJ databases">
        <title>De novo Genome Assembly of Clathrus columnatus (Basidiomycota, Fungi) Using Illumina and Nanopore Sequence Data.</title>
        <authorList>
            <person name="Ogiso-Tanaka E."/>
            <person name="Itagaki H."/>
            <person name="Hosoya T."/>
            <person name="Hosaka K."/>
        </authorList>
    </citation>
    <scope>NUCLEOTIDE SEQUENCE</scope>
    <source>
        <strain evidence="2">MO-923</strain>
    </source>
</reference>
<name>A0AAV5AAZ7_9AGAM</name>